<keyword evidence="1 2" id="KW-0472">Membrane</keyword>
<dbReference type="CDD" id="cd07185">
    <property type="entry name" value="OmpA_C-like"/>
    <property type="match status" value="1"/>
</dbReference>
<dbReference type="PANTHER" id="PTHR30329:SF21">
    <property type="entry name" value="LIPOPROTEIN YIAD-RELATED"/>
    <property type="match status" value="1"/>
</dbReference>
<organism evidence="4 5">
    <name type="scientific">Xanthobacter oligotrophicus</name>
    <dbReference type="NCBI Taxonomy" id="2607286"/>
    <lineage>
        <taxon>Bacteria</taxon>
        <taxon>Pseudomonadati</taxon>
        <taxon>Pseudomonadota</taxon>
        <taxon>Alphaproteobacteria</taxon>
        <taxon>Hyphomicrobiales</taxon>
        <taxon>Xanthobacteraceae</taxon>
        <taxon>Xanthobacter</taxon>
    </lineage>
</organism>
<dbReference type="InterPro" id="IPR050330">
    <property type="entry name" value="Bact_OuterMem_StrucFunc"/>
</dbReference>
<keyword evidence="5" id="KW-1185">Reference proteome</keyword>
<dbReference type="SUPFAM" id="SSF103088">
    <property type="entry name" value="OmpA-like"/>
    <property type="match status" value="1"/>
</dbReference>
<evidence type="ECO:0000259" key="3">
    <source>
        <dbReference type="PROSITE" id="PS51123"/>
    </source>
</evidence>
<evidence type="ECO:0000256" key="2">
    <source>
        <dbReference type="SAM" id="Phobius"/>
    </source>
</evidence>
<dbReference type="InterPro" id="IPR006665">
    <property type="entry name" value="OmpA-like"/>
</dbReference>
<keyword evidence="2" id="KW-1133">Transmembrane helix</keyword>
<accession>A0ABW6ZWZ5</accession>
<comment type="caution">
    <text evidence="4">The sequence shown here is derived from an EMBL/GenBank/DDBJ whole genome shotgun (WGS) entry which is preliminary data.</text>
</comment>
<evidence type="ECO:0000313" key="5">
    <source>
        <dbReference type="Proteomes" id="UP001604002"/>
    </source>
</evidence>
<protein>
    <submittedName>
        <fullName evidence="4">OmpA family protein</fullName>
    </submittedName>
</protein>
<dbReference type="Gene3D" id="3.30.1330.60">
    <property type="entry name" value="OmpA-like domain"/>
    <property type="match status" value="1"/>
</dbReference>
<dbReference type="Pfam" id="PF00691">
    <property type="entry name" value="OmpA"/>
    <property type="match status" value="1"/>
</dbReference>
<feature type="domain" description="OmpA-like" evidence="3">
    <location>
        <begin position="109"/>
        <end position="260"/>
    </location>
</feature>
<reference evidence="4 5" key="1">
    <citation type="submission" date="2024-02" db="EMBL/GenBank/DDBJ databases">
        <title>Expansion and revision of Xanthobacter and proposal of Roseixanthobacter gen. nov.</title>
        <authorList>
            <person name="Soltysiak M.P.M."/>
            <person name="Jalihal A."/>
            <person name="Ory A."/>
            <person name="Chrisophersen C."/>
            <person name="Lee A.D."/>
            <person name="Boulton J."/>
            <person name="Springer M."/>
        </authorList>
    </citation>
    <scope>NUCLEOTIDE SEQUENCE [LARGE SCALE GENOMIC DNA]</scope>
    <source>
        <strain evidence="4 5">23A</strain>
    </source>
</reference>
<dbReference type="PROSITE" id="PS51123">
    <property type="entry name" value="OMPA_2"/>
    <property type="match status" value="1"/>
</dbReference>
<evidence type="ECO:0000256" key="1">
    <source>
        <dbReference type="PROSITE-ProRule" id="PRU00473"/>
    </source>
</evidence>
<sequence>MAIADDAEQAGSEEGENYFISMTDMMVGVLFIFIIMLMVFALDFRTKTDVQEDAIEVTREVARKLDALSGQVRSAIATVDASQQVRRQLLQDIESQLRAEGLNVQIDEQNGVLRLTEDAVRFEPSRSDLAGRARSNVDKIARVLDRVLPAYTACRVAAAPADGPACRPGAGPSLETVFIEGHTDSTGEDGANWQLSTERAVNTYRAIVAGAPHLRSLRNLRGEEILSVSGYAWTRPIDATESREAWARNRRIDLRFVMEVDSRRRLEEIRTLTDEMKQQIDRLTAASAARSGKGAP</sequence>
<evidence type="ECO:0000313" key="4">
    <source>
        <dbReference type="EMBL" id="MFG1372228.1"/>
    </source>
</evidence>
<dbReference type="RefSeq" id="WP_393992132.1">
    <property type="nucleotide sequence ID" value="NZ_JBAFVH010000004.1"/>
</dbReference>
<dbReference type="InterPro" id="IPR036737">
    <property type="entry name" value="OmpA-like_sf"/>
</dbReference>
<name>A0ABW6ZWZ5_9HYPH</name>
<dbReference type="Proteomes" id="UP001604002">
    <property type="component" value="Unassembled WGS sequence"/>
</dbReference>
<keyword evidence="2" id="KW-0812">Transmembrane</keyword>
<feature type="transmembrane region" description="Helical" evidence="2">
    <location>
        <begin position="18"/>
        <end position="42"/>
    </location>
</feature>
<proteinExistence type="predicted"/>
<dbReference type="EMBL" id="JBAFVH010000004">
    <property type="protein sequence ID" value="MFG1372228.1"/>
    <property type="molecule type" value="Genomic_DNA"/>
</dbReference>
<gene>
    <name evidence="4" type="ORF">V5F32_08640</name>
</gene>
<dbReference type="PANTHER" id="PTHR30329">
    <property type="entry name" value="STATOR ELEMENT OF FLAGELLAR MOTOR COMPLEX"/>
    <property type="match status" value="1"/>
</dbReference>